<organism evidence="2 3">
    <name type="scientific">Liparis tanakae</name>
    <name type="common">Tanaka's snailfish</name>
    <dbReference type="NCBI Taxonomy" id="230148"/>
    <lineage>
        <taxon>Eukaryota</taxon>
        <taxon>Metazoa</taxon>
        <taxon>Chordata</taxon>
        <taxon>Craniata</taxon>
        <taxon>Vertebrata</taxon>
        <taxon>Euteleostomi</taxon>
        <taxon>Actinopterygii</taxon>
        <taxon>Neopterygii</taxon>
        <taxon>Teleostei</taxon>
        <taxon>Neoteleostei</taxon>
        <taxon>Acanthomorphata</taxon>
        <taxon>Eupercaria</taxon>
        <taxon>Perciformes</taxon>
        <taxon>Cottioidei</taxon>
        <taxon>Cottales</taxon>
        <taxon>Liparidae</taxon>
        <taxon>Liparis</taxon>
    </lineage>
</organism>
<dbReference type="Proteomes" id="UP000314294">
    <property type="component" value="Unassembled WGS sequence"/>
</dbReference>
<reference evidence="2 3" key="1">
    <citation type="submission" date="2019-03" db="EMBL/GenBank/DDBJ databases">
        <title>First draft genome of Liparis tanakae, snailfish: a comprehensive survey of snailfish specific genes.</title>
        <authorList>
            <person name="Kim W."/>
            <person name="Song I."/>
            <person name="Jeong J.-H."/>
            <person name="Kim D."/>
            <person name="Kim S."/>
            <person name="Ryu S."/>
            <person name="Song J.Y."/>
            <person name="Lee S.K."/>
        </authorList>
    </citation>
    <scope>NUCLEOTIDE SEQUENCE [LARGE SCALE GENOMIC DNA]</scope>
    <source>
        <tissue evidence="2">Muscle</tissue>
    </source>
</reference>
<evidence type="ECO:0000313" key="2">
    <source>
        <dbReference type="EMBL" id="TNN46487.1"/>
    </source>
</evidence>
<name>A0A4Z2FZ46_9TELE</name>
<gene>
    <name evidence="2" type="ORF">EYF80_043295</name>
</gene>
<sequence length="271" mass="29886">MDSPGIPWNEGDVLSSVTPGVVRIDTARALTDRQYIMSIHYLSSQLIRHGSSGGRAGKRSGARDTSSKLTNNNFTREEESCILVVCTMCNVVQHRCTARRPVATSDPSMCVCVACDLAVAVLAPQLGCGGRRVRSRCCVDAPTLMRKKRRKRRKRKKRRLNHDDEREELSVTLPRRDQGGPKCTTQETDNADEDPLLKGLLYMLGCCSSLQITGSSSSSSCSSSSFSEADFIFYSAPTQISQAFPVQPSQHSQLPQLHNPLPVRATREEKL</sequence>
<keyword evidence="3" id="KW-1185">Reference proteome</keyword>
<evidence type="ECO:0000313" key="3">
    <source>
        <dbReference type="Proteomes" id="UP000314294"/>
    </source>
</evidence>
<protein>
    <submittedName>
        <fullName evidence="2">Uncharacterized protein</fullName>
    </submittedName>
</protein>
<evidence type="ECO:0000256" key="1">
    <source>
        <dbReference type="SAM" id="MobiDB-lite"/>
    </source>
</evidence>
<dbReference type="AlphaFoldDB" id="A0A4Z2FZ46"/>
<feature type="region of interest" description="Disordered" evidence="1">
    <location>
        <begin position="148"/>
        <end position="191"/>
    </location>
</feature>
<accession>A0A4Z2FZ46</accession>
<feature type="region of interest" description="Disordered" evidence="1">
    <location>
        <begin position="48"/>
        <end position="70"/>
    </location>
</feature>
<comment type="caution">
    <text evidence="2">The sequence shown here is derived from an EMBL/GenBank/DDBJ whole genome shotgun (WGS) entry which is preliminary data.</text>
</comment>
<proteinExistence type="predicted"/>
<feature type="compositionally biased region" description="Basic residues" evidence="1">
    <location>
        <begin position="148"/>
        <end position="160"/>
    </location>
</feature>
<dbReference type="EMBL" id="SRLO01000786">
    <property type="protein sequence ID" value="TNN46487.1"/>
    <property type="molecule type" value="Genomic_DNA"/>
</dbReference>